<evidence type="ECO:0000256" key="1">
    <source>
        <dbReference type="SAM" id="Phobius"/>
    </source>
</evidence>
<keyword evidence="1" id="KW-0812">Transmembrane</keyword>
<feature type="transmembrane region" description="Helical" evidence="1">
    <location>
        <begin position="113"/>
        <end position="135"/>
    </location>
</feature>
<evidence type="ECO:0000313" key="3">
    <source>
        <dbReference type="Proteomes" id="UP001500843"/>
    </source>
</evidence>
<feature type="transmembrane region" description="Helical" evidence="1">
    <location>
        <begin position="63"/>
        <end position="81"/>
    </location>
</feature>
<feature type="transmembrane region" description="Helical" evidence="1">
    <location>
        <begin position="191"/>
        <end position="212"/>
    </location>
</feature>
<dbReference type="EMBL" id="BAABHM010000035">
    <property type="protein sequence ID" value="GAA4723013.1"/>
    <property type="molecule type" value="Genomic_DNA"/>
</dbReference>
<feature type="transmembrane region" description="Helical" evidence="1">
    <location>
        <begin position="141"/>
        <end position="160"/>
    </location>
</feature>
<name>A0ABP8Y8T4_9MICO</name>
<keyword evidence="1" id="KW-1133">Transmembrane helix</keyword>
<organism evidence="2 3">
    <name type="scientific">Promicromonospora umidemergens</name>
    <dbReference type="NCBI Taxonomy" id="629679"/>
    <lineage>
        <taxon>Bacteria</taxon>
        <taxon>Bacillati</taxon>
        <taxon>Actinomycetota</taxon>
        <taxon>Actinomycetes</taxon>
        <taxon>Micrococcales</taxon>
        <taxon>Promicromonosporaceae</taxon>
        <taxon>Promicromonospora</taxon>
    </lineage>
</organism>
<dbReference type="Proteomes" id="UP001500843">
    <property type="component" value="Unassembled WGS sequence"/>
</dbReference>
<keyword evidence="3" id="KW-1185">Reference proteome</keyword>
<keyword evidence="1" id="KW-0472">Membrane</keyword>
<proteinExistence type="predicted"/>
<accession>A0ABP8Y8T4</accession>
<gene>
    <name evidence="2" type="ORF">GCM10023198_54750</name>
</gene>
<protein>
    <submittedName>
        <fullName evidence="2">Uncharacterized protein</fullName>
    </submittedName>
</protein>
<evidence type="ECO:0000313" key="2">
    <source>
        <dbReference type="EMBL" id="GAA4723013.1"/>
    </source>
</evidence>
<feature type="transmembrane region" description="Helical" evidence="1">
    <location>
        <begin position="167"/>
        <end position="185"/>
    </location>
</feature>
<reference evidence="3" key="1">
    <citation type="journal article" date="2019" name="Int. J. Syst. Evol. Microbiol.">
        <title>The Global Catalogue of Microorganisms (GCM) 10K type strain sequencing project: providing services to taxonomists for standard genome sequencing and annotation.</title>
        <authorList>
            <consortium name="The Broad Institute Genomics Platform"/>
            <consortium name="The Broad Institute Genome Sequencing Center for Infectious Disease"/>
            <person name="Wu L."/>
            <person name="Ma J."/>
        </authorList>
    </citation>
    <scope>NUCLEOTIDE SEQUENCE [LARGE SCALE GENOMIC DNA]</scope>
    <source>
        <strain evidence="3">JCM 17975</strain>
    </source>
</reference>
<sequence length="223" mass="23237">MDRVDYSQLLETTMEGIHMATPITPTPRTTPAPGREIGAQIAGAFGMVFVSINSTTLAPPVRVPLLVVAGTALLAIVLLSMRSYRRQAQAASALPTHTAQPGGQPGGSPFGRAYWLVVGIEAVALFGGIRIITGLGFPELGVAWVAFVVGTHFFALARIFRLARFHVLGAIVTTFGIAGFVLRALGHVEPITIVSGVLSGLALLAFALGAFAPARSVSPRGRG</sequence>
<comment type="caution">
    <text evidence="2">The sequence shown here is derived from an EMBL/GenBank/DDBJ whole genome shotgun (WGS) entry which is preliminary data.</text>
</comment>